<accession>A0ABD0KKK7</accession>
<reference evidence="2 3" key="1">
    <citation type="journal article" date="2023" name="Sci. Data">
        <title>Genome assembly of the Korean intertidal mud-creeper Batillaria attramentaria.</title>
        <authorList>
            <person name="Patra A.K."/>
            <person name="Ho P.T."/>
            <person name="Jun S."/>
            <person name="Lee S.J."/>
            <person name="Kim Y."/>
            <person name="Won Y.J."/>
        </authorList>
    </citation>
    <scope>NUCLEOTIDE SEQUENCE [LARGE SCALE GENOMIC DNA]</scope>
    <source>
        <strain evidence="2">Wonlab-2016</strain>
    </source>
</reference>
<evidence type="ECO:0000256" key="1">
    <source>
        <dbReference type="SAM" id="MobiDB-lite"/>
    </source>
</evidence>
<feature type="region of interest" description="Disordered" evidence="1">
    <location>
        <begin position="20"/>
        <end position="39"/>
    </location>
</feature>
<dbReference type="EMBL" id="JACVVK020000162">
    <property type="protein sequence ID" value="KAK7487582.1"/>
    <property type="molecule type" value="Genomic_DNA"/>
</dbReference>
<keyword evidence="3" id="KW-1185">Reference proteome</keyword>
<comment type="caution">
    <text evidence="2">The sequence shown here is derived from an EMBL/GenBank/DDBJ whole genome shotgun (WGS) entry which is preliminary data.</text>
</comment>
<protein>
    <submittedName>
        <fullName evidence="2">Uncharacterized protein</fullName>
    </submittedName>
</protein>
<evidence type="ECO:0000313" key="3">
    <source>
        <dbReference type="Proteomes" id="UP001519460"/>
    </source>
</evidence>
<organism evidence="2 3">
    <name type="scientific">Batillaria attramentaria</name>
    <dbReference type="NCBI Taxonomy" id="370345"/>
    <lineage>
        <taxon>Eukaryota</taxon>
        <taxon>Metazoa</taxon>
        <taxon>Spiralia</taxon>
        <taxon>Lophotrochozoa</taxon>
        <taxon>Mollusca</taxon>
        <taxon>Gastropoda</taxon>
        <taxon>Caenogastropoda</taxon>
        <taxon>Sorbeoconcha</taxon>
        <taxon>Cerithioidea</taxon>
        <taxon>Batillariidae</taxon>
        <taxon>Batillaria</taxon>
    </lineage>
</organism>
<name>A0ABD0KKK7_9CAEN</name>
<feature type="region of interest" description="Disordered" evidence="1">
    <location>
        <begin position="64"/>
        <end position="98"/>
    </location>
</feature>
<dbReference type="Proteomes" id="UP001519460">
    <property type="component" value="Unassembled WGS sequence"/>
</dbReference>
<dbReference type="AlphaFoldDB" id="A0ABD0KKK7"/>
<gene>
    <name evidence="2" type="ORF">BaRGS_00021132</name>
</gene>
<proteinExistence type="predicted"/>
<sequence>MAGVLFEDIFDVKDIDPDGKKFDRGLHSPGHRRGRDSSDLPVYSFTADIFRPTAFVRQDDDKKRVASHAVGGGRKAGFKPWRRQRGSGNPVPDPRAWTIHPGQPVCRLMFPPTPIM</sequence>
<feature type="compositionally biased region" description="Basic residues" evidence="1">
    <location>
        <begin position="76"/>
        <end position="85"/>
    </location>
</feature>
<evidence type="ECO:0000313" key="2">
    <source>
        <dbReference type="EMBL" id="KAK7487582.1"/>
    </source>
</evidence>